<dbReference type="eggNOG" id="COG4968">
    <property type="taxonomic scope" value="Bacteria"/>
</dbReference>
<dbReference type="STRING" id="313628.LNTAR_05624"/>
<dbReference type="Proteomes" id="UP000004947">
    <property type="component" value="Unassembled WGS sequence"/>
</dbReference>
<dbReference type="NCBIfam" id="TIGR02532">
    <property type="entry name" value="IV_pilin_GFxxxE"/>
    <property type="match status" value="1"/>
</dbReference>
<keyword evidence="1" id="KW-0472">Membrane</keyword>
<keyword evidence="4" id="KW-1185">Reference proteome</keyword>
<dbReference type="PANTHER" id="PTHR30093">
    <property type="entry name" value="GENERAL SECRETION PATHWAY PROTEIN G"/>
    <property type="match status" value="1"/>
</dbReference>
<dbReference type="Pfam" id="PF07596">
    <property type="entry name" value="SBP_bac_10"/>
    <property type="match status" value="1"/>
</dbReference>
<comment type="caution">
    <text evidence="3">The sequence shown here is derived from an EMBL/GenBank/DDBJ whole genome shotgun (WGS) entry which is preliminary data.</text>
</comment>
<sequence length="241" mass="26818">MKTKKFTFTLIELLVVVAIIGILASLLLPSLGKARKKAQASVCKNNLKQSYLAFTMYGDDYESYPAPWDRNSYGGNYTEAARWHIALGSYIGKPSWTLGDADSVNNKPLAETNLLHCNEAKANEMIVTASQENIFGYGMNLFLKADSLSLDSNQKRISYPSLQEIIKPSQTPLLADSRGVDLGESVHITNTNNANYYLYDRDRHDENSNMSFNDGHVESFSEASALGRYGILGNNFWSGDY</sequence>
<organism evidence="3 4">
    <name type="scientific">Lentisphaera araneosa HTCC2155</name>
    <dbReference type="NCBI Taxonomy" id="313628"/>
    <lineage>
        <taxon>Bacteria</taxon>
        <taxon>Pseudomonadati</taxon>
        <taxon>Lentisphaerota</taxon>
        <taxon>Lentisphaeria</taxon>
        <taxon>Lentisphaerales</taxon>
        <taxon>Lentisphaeraceae</taxon>
        <taxon>Lentisphaera</taxon>
    </lineage>
</organism>
<dbReference type="EMBL" id="ABCK01000016">
    <property type="protein sequence ID" value="EDM26429.1"/>
    <property type="molecule type" value="Genomic_DNA"/>
</dbReference>
<dbReference type="SUPFAM" id="SSF54523">
    <property type="entry name" value="Pili subunits"/>
    <property type="match status" value="1"/>
</dbReference>
<evidence type="ECO:0000259" key="2">
    <source>
        <dbReference type="Pfam" id="PF07596"/>
    </source>
</evidence>
<reference evidence="3 4" key="1">
    <citation type="journal article" date="2010" name="J. Bacteriol.">
        <title>Genome sequence of Lentisphaera araneosa HTCC2155T, the type species of the order Lentisphaerales in the phylum Lentisphaerae.</title>
        <authorList>
            <person name="Thrash J.C."/>
            <person name="Cho J.C."/>
            <person name="Vergin K.L."/>
            <person name="Morris R.M."/>
            <person name="Giovannoni S.J."/>
        </authorList>
    </citation>
    <scope>NUCLEOTIDE SEQUENCE [LARGE SCALE GENOMIC DNA]</scope>
    <source>
        <strain evidence="3 4">HTCC2155</strain>
    </source>
</reference>
<dbReference type="AlphaFoldDB" id="A6DPD3"/>
<evidence type="ECO:0000313" key="3">
    <source>
        <dbReference type="EMBL" id="EDM26429.1"/>
    </source>
</evidence>
<proteinExistence type="predicted"/>
<protein>
    <recommendedName>
        <fullName evidence="2">DUF1559 domain-containing protein</fullName>
    </recommendedName>
</protein>
<keyword evidence="1" id="KW-1133">Transmembrane helix</keyword>
<keyword evidence="1" id="KW-0812">Transmembrane</keyword>
<name>A6DPD3_9BACT</name>
<feature type="transmembrane region" description="Helical" evidence="1">
    <location>
        <begin position="6"/>
        <end position="28"/>
    </location>
</feature>
<dbReference type="InterPro" id="IPR045584">
    <property type="entry name" value="Pilin-like"/>
</dbReference>
<dbReference type="InterPro" id="IPR012902">
    <property type="entry name" value="N_methyl_site"/>
</dbReference>
<dbReference type="OrthoDB" id="9764804at2"/>
<dbReference type="InterPro" id="IPR011453">
    <property type="entry name" value="DUF1559"/>
</dbReference>
<feature type="domain" description="DUF1559" evidence="2">
    <location>
        <begin position="33"/>
        <end position="112"/>
    </location>
</feature>
<dbReference type="RefSeq" id="WP_007279715.1">
    <property type="nucleotide sequence ID" value="NZ_ABCK01000016.1"/>
</dbReference>
<accession>A6DPD3</accession>
<dbReference type="Gene3D" id="3.30.700.10">
    <property type="entry name" value="Glycoprotein, Type 4 Pilin"/>
    <property type="match status" value="1"/>
</dbReference>
<gene>
    <name evidence="3" type="ORF">LNTAR_05624</name>
</gene>
<evidence type="ECO:0000256" key="1">
    <source>
        <dbReference type="SAM" id="Phobius"/>
    </source>
</evidence>
<evidence type="ECO:0000313" key="4">
    <source>
        <dbReference type="Proteomes" id="UP000004947"/>
    </source>
</evidence>